<gene>
    <name evidence="5" type="ORF">FXV83_34700</name>
</gene>
<reference evidence="5 6" key="1">
    <citation type="submission" date="2019-08" db="EMBL/GenBank/DDBJ databases">
        <title>Bradyrhizobium hipponensis sp. nov., a rhizobium isolated from a Lupinus angustifolius root nodule in Tunisia.</title>
        <authorList>
            <person name="Off K."/>
            <person name="Rejili M."/>
            <person name="Mars M."/>
            <person name="Brachmann A."/>
            <person name="Marin M."/>
        </authorList>
    </citation>
    <scope>NUCLEOTIDE SEQUENCE [LARGE SCALE GENOMIC DNA]</scope>
    <source>
        <strain evidence="6">aSej3</strain>
    </source>
</reference>
<dbReference type="InterPro" id="IPR001173">
    <property type="entry name" value="Glyco_trans_2-like"/>
</dbReference>
<dbReference type="Gene3D" id="3.90.550.10">
    <property type="entry name" value="Spore Coat Polysaccharide Biosynthesis Protein SpsA, Chain A"/>
    <property type="match status" value="1"/>
</dbReference>
<keyword evidence="6" id="KW-1185">Reference proteome</keyword>
<evidence type="ECO:0000259" key="4">
    <source>
        <dbReference type="Pfam" id="PF00535"/>
    </source>
</evidence>
<dbReference type="EMBL" id="VSTH01000145">
    <property type="protein sequence ID" value="TYO62080.1"/>
    <property type="molecule type" value="Genomic_DNA"/>
</dbReference>
<evidence type="ECO:0000313" key="5">
    <source>
        <dbReference type="EMBL" id="TYO62080.1"/>
    </source>
</evidence>
<comment type="caution">
    <text evidence="5">The sequence shown here is derived from an EMBL/GenBank/DDBJ whole genome shotgun (WGS) entry which is preliminary data.</text>
</comment>
<dbReference type="PANTHER" id="PTHR43179">
    <property type="entry name" value="RHAMNOSYLTRANSFERASE WBBL"/>
    <property type="match status" value="1"/>
</dbReference>
<comment type="similarity">
    <text evidence="1">Belongs to the glycosyltransferase 2 family.</text>
</comment>
<evidence type="ECO:0000256" key="1">
    <source>
        <dbReference type="ARBA" id="ARBA00006739"/>
    </source>
</evidence>
<dbReference type="PANTHER" id="PTHR43179:SF12">
    <property type="entry name" value="GALACTOFURANOSYLTRANSFERASE GLFT2"/>
    <property type="match status" value="1"/>
</dbReference>
<keyword evidence="2" id="KW-0328">Glycosyltransferase</keyword>
<evidence type="ECO:0000313" key="6">
    <source>
        <dbReference type="Proteomes" id="UP000324797"/>
    </source>
</evidence>
<dbReference type="SUPFAM" id="SSF53448">
    <property type="entry name" value="Nucleotide-diphospho-sugar transferases"/>
    <property type="match status" value="1"/>
</dbReference>
<dbReference type="InterPro" id="IPR029044">
    <property type="entry name" value="Nucleotide-diphossugar_trans"/>
</dbReference>
<evidence type="ECO:0000256" key="3">
    <source>
        <dbReference type="ARBA" id="ARBA00022679"/>
    </source>
</evidence>
<evidence type="ECO:0000256" key="2">
    <source>
        <dbReference type="ARBA" id="ARBA00022676"/>
    </source>
</evidence>
<feature type="domain" description="Glycosyltransferase 2-like" evidence="4">
    <location>
        <begin position="106"/>
        <end position="221"/>
    </location>
</feature>
<proteinExistence type="inferred from homology"/>
<dbReference type="GO" id="GO:0016757">
    <property type="term" value="F:glycosyltransferase activity"/>
    <property type="evidence" value="ECO:0007669"/>
    <property type="project" value="UniProtKB-KW"/>
</dbReference>
<dbReference type="Pfam" id="PF00535">
    <property type="entry name" value="Glycos_transf_2"/>
    <property type="match status" value="1"/>
</dbReference>
<dbReference type="AlphaFoldDB" id="A0A5S4YCD2"/>
<name>A0A5S4YCD2_9BRAD</name>
<dbReference type="Proteomes" id="UP000324797">
    <property type="component" value="Unassembled WGS sequence"/>
</dbReference>
<accession>A0A5S4YCD2</accession>
<sequence>MFDNHVTGWAAWTRSFPIEVSLATEDGTLTSVLEHNPFHPLASADVRATTFLVRRPPSITPQIVMLRCGEEITQVRRVAPNLASTVSLRSARHPSTKLGSKVDRPTVIVPVYRDTRATIECFESLEKARRPWGSRKDAFQVLAVDDASPEMELRSYLSELAAAGKIRLLVNTVNLGFVGAINQALREIPTGDVVLLNSDTLVPPGFVDRLADVAHSAPNIGTITPLSNNGDIFSFPTPNDVNPMPGYDEIVAIDRIAGAANAGSAIDIASGIGFCLYVTRVCLDSVGELSDNFERGYLEDVDLCLRARANGFRNVCAPSVYVGHHGSKSFQQEKRGLVLHNLGILDQRFPNYREECRAFEIADPLRPARAALERALPWPAEPSVLVLASARTCPAVTDARIRHLRLRGERAILLLREHDVLHLRAADGGLPQATRLSLGTEVGRTEAGDLLTRLCPKRIEILDPNPSPLLIDLIGGLDLPVDRWLISESIGELAILPSGTTPLLVPSKAAKAYAQNRWPNRKIVLHDWPIGSLTLPPISASHKSLIIVSSTPSPASLRAIRTLADRLWRHEPSLSIVIAGTTCGDDRLMSQPNIFVTGAIAADELGDVLTPYNPGWILTDFEQPIFGHPLVETVKQAARPVAYCDWSGGALKPRKGDLAIPAIVNAAGLADLVVDWIARA</sequence>
<organism evidence="5 6">
    <name type="scientific">Bradyrhizobium hipponense</name>
    <dbReference type="NCBI Taxonomy" id="2605638"/>
    <lineage>
        <taxon>Bacteria</taxon>
        <taxon>Pseudomonadati</taxon>
        <taxon>Pseudomonadota</taxon>
        <taxon>Alphaproteobacteria</taxon>
        <taxon>Hyphomicrobiales</taxon>
        <taxon>Nitrobacteraceae</taxon>
        <taxon>Bradyrhizobium</taxon>
    </lineage>
</organism>
<protein>
    <submittedName>
        <fullName evidence="5">Glycosyltransferase</fullName>
    </submittedName>
</protein>
<keyword evidence="3 5" id="KW-0808">Transferase</keyword>